<dbReference type="OrthoDB" id="6953030at2"/>
<sequence length="208" mass="24428">MKETKKELITNFEKEMWNYLKRELSDYPEIKVIKNKIFITHKDSEAFSTLSFQYLTNSNAYEIIHFVEHPVLQTEIHNIAPPYPSNLSNANFVYSMSTVSEKDGCIILPVTEKGIEYTCELILSRIKNIYLPIIFNLFNINLKLIDNVLNKPKYYSYPFLLILIAMKNNNMKPEEIIITKILSEETLGYTNNKQLKKVFNQQQLAKYI</sequence>
<proteinExistence type="predicted"/>
<dbReference type="EMBL" id="QWDN01000004">
    <property type="protein sequence ID" value="TEB43909.1"/>
    <property type="molecule type" value="Genomic_DNA"/>
</dbReference>
<reference evidence="1" key="3">
    <citation type="submission" date="2019-03" db="EMBL/GenBank/DDBJ databases">
        <authorList>
            <person name="Whitman W."/>
            <person name="Huntemann M."/>
            <person name="Clum A."/>
            <person name="Pillay M."/>
            <person name="Palaniappan K."/>
            <person name="Varghese N."/>
            <person name="Mikhailova N."/>
            <person name="Stamatis D."/>
            <person name="Reddy T."/>
            <person name="Daum C."/>
            <person name="Shapiro N."/>
            <person name="Ivanova N."/>
            <person name="Kyrpides N."/>
            <person name="Woyke T."/>
        </authorList>
    </citation>
    <scope>NUCLEOTIDE SEQUENCE</scope>
    <source>
        <strain evidence="1">P5626</strain>
    </source>
</reference>
<dbReference type="Proteomes" id="UP000298340">
    <property type="component" value="Unassembled WGS sequence"/>
</dbReference>
<reference evidence="1 3" key="1">
    <citation type="journal article" date="2015" name="Stand. Genomic Sci.">
        <title>Genomic Encyclopedia of Bacterial and Archaeal Type Strains, Phase III: the genomes of soil and plant-associated and newly described type strains.</title>
        <authorList>
            <person name="Whitman W.B."/>
            <person name="Woyke T."/>
            <person name="Klenk H.P."/>
            <person name="Zhou Y."/>
            <person name="Lilburn T.G."/>
            <person name="Beck B.J."/>
            <person name="De Vos P."/>
            <person name="Vandamme P."/>
            <person name="Eisen J.A."/>
            <person name="Garrity G."/>
            <person name="Hugenholtz P."/>
            <person name="Kyrpides N.C."/>
        </authorList>
    </citation>
    <scope>NUCLEOTIDE SEQUENCE [LARGE SCALE GENOMIC DNA]</scope>
    <source>
        <strain evidence="1 3">P5626</strain>
    </source>
</reference>
<protein>
    <submittedName>
        <fullName evidence="2">Uncharacterized protein</fullName>
    </submittedName>
</protein>
<organism evidence="2 4">
    <name type="scientific">Flavobacterium circumlabens</name>
    <dbReference type="NCBI Taxonomy" id="2133765"/>
    <lineage>
        <taxon>Bacteria</taxon>
        <taxon>Pseudomonadati</taxon>
        <taxon>Bacteroidota</taxon>
        <taxon>Flavobacteriia</taxon>
        <taxon>Flavobacteriales</taxon>
        <taxon>Flavobacteriaceae</taxon>
        <taxon>Flavobacterium</taxon>
    </lineage>
</organism>
<accession>A0A4Y7UDI4</accession>
<dbReference type="Proteomes" id="UP000295270">
    <property type="component" value="Unassembled WGS sequence"/>
</dbReference>
<reference evidence="2 4" key="2">
    <citation type="journal article" date="2018" name="Syst. Appl. Microbiol.">
        <title>Flavobacterium circumlabens sp. nov. and Flavobacterium cupreum sp. nov., two psychrotrophic species isolated from Antarctic environmental samples.</title>
        <authorList>
            <person name="Kralova S."/>
            <person name="Busse H.J."/>
            <person name="Svec P."/>
            <person name="Maslanova I."/>
            <person name="Stankova E."/>
            <person name="Bartak M."/>
            <person name="Sedlacek I."/>
        </authorList>
    </citation>
    <scope>NUCLEOTIDE SEQUENCE [LARGE SCALE GENOMIC DNA]</scope>
    <source>
        <strain evidence="2 4">CCM 8828</strain>
    </source>
</reference>
<dbReference type="AlphaFoldDB" id="A0A4Y7UDI4"/>
<name>A0A4Y7UDI4_9FLAO</name>
<evidence type="ECO:0000313" key="3">
    <source>
        <dbReference type="Proteomes" id="UP000295270"/>
    </source>
</evidence>
<evidence type="ECO:0000313" key="2">
    <source>
        <dbReference type="EMBL" id="TEB43909.1"/>
    </source>
</evidence>
<evidence type="ECO:0000313" key="4">
    <source>
        <dbReference type="Proteomes" id="UP000298340"/>
    </source>
</evidence>
<dbReference type="EMBL" id="SLWA01000004">
    <property type="protein sequence ID" value="TCN57601.1"/>
    <property type="molecule type" value="Genomic_DNA"/>
</dbReference>
<gene>
    <name evidence="2" type="ORF">D0809_13535</name>
    <name evidence="1" type="ORF">EV142_104261</name>
</gene>
<keyword evidence="3" id="KW-1185">Reference proteome</keyword>
<comment type="caution">
    <text evidence="2">The sequence shown here is derived from an EMBL/GenBank/DDBJ whole genome shotgun (WGS) entry which is preliminary data.</text>
</comment>
<dbReference type="RefSeq" id="WP_132036140.1">
    <property type="nucleotide sequence ID" value="NZ_QWDN01000004.1"/>
</dbReference>
<evidence type="ECO:0000313" key="1">
    <source>
        <dbReference type="EMBL" id="TCN57601.1"/>
    </source>
</evidence>